<evidence type="ECO:0000313" key="2">
    <source>
        <dbReference type="Proteomes" id="UP000190367"/>
    </source>
</evidence>
<dbReference type="Proteomes" id="UP000190367">
    <property type="component" value="Unassembled WGS sequence"/>
</dbReference>
<dbReference type="EMBL" id="FUWZ01000001">
    <property type="protein sequence ID" value="SJZ67726.1"/>
    <property type="molecule type" value="Genomic_DNA"/>
</dbReference>
<organism evidence="1 2">
    <name type="scientific">Chitinophaga eiseniae</name>
    <dbReference type="NCBI Taxonomy" id="634771"/>
    <lineage>
        <taxon>Bacteria</taxon>
        <taxon>Pseudomonadati</taxon>
        <taxon>Bacteroidota</taxon>
        <taxon>Chitinophagia</taxon>
        <taxon>Chitinophagales</taxon>
        <taxon>Chitinophagaceae</taxon>
        <taxon>Chitinophaga</taxon>
    </lineage>
</organism>
<dbReference type="STRING" id="634771.SAMN04488128_1011156"/>
<protein>
    <submittedName>
        <fullName evidence="1">Uncharacterized protein</fullName>
    </submittedName>
</protein>
<gene>
    <name evidence="1" type="ORF">SAMN04488128_1011156</name>
</gene>
<reference evidence="2" key="1">
    <citation type="submission" date="2017-02" db="EMBL/GenBank/DDBJ databases">
        <authorList>
            <person name="Varghese N."/>
            <person name="Submissions S."/>
        </authorList>
    </citation>
    <scope>NUCLEOTIDE SEQUENCE [LARGE SCALE GENOMIC DNA]</scope>
    <source>
        <strain evidence="2">DSM 22224</strain>
    </source>
</reference>
<name>A0A1T4MLL5_9BACT</name>
<evidence type="ECO:0000313" key="1">
    <source>
        <dbReference type="EMBL" id="SJZ67726.1"/>
    </source>
</evidence>
<dbReference type="OrthoDB" id="673281at2"/>
<dbReference type="RefSeq" id="WP_078667774.1">
    <property type="nucleotide sequence ID" value="NZ_FUWZ01000001.1"/>
</dbReference>
<proteinExistence type="predicted"/>
<sequence>MDGNVQTFNEAIAAGREPRDYLFDTAQLPTGTVQAFLDFKIWTKSGAGITCFFREEKTGKKFRLTVFRRKDTEEYKLADGKIDFTICRLNILYQLTSDKNSNGNVVLRQAEMVATAADGV</sequence>
<dbReference type="AlphaFoldDB" id="A0A1T4MLL5"/>
<accession>A0A1T4MLL5</accession>
<keyword evidence="2" id="KW-1185">Reference proteome</keyword>